<sequence length="383" mass="42680">MDAPPPSSWTKLWIEGVVVLQVFHLMFKGRSEMYNKEKENEGMEGRGTIGITCSVTREEYTEFLDQFLIPSCYSPFFLILIALLLTFHQAICTAIPEENHNENVVGSFERGVVARPPSRGVAPTATLVGSSSKGKVVVGSSYRGLKRGRFGDSSDGSSSPILVGFIGPLDTSKKDPDYDPFLPGLIIQRSRCDWMETCSSSLEVLKLHDVVFMLKGDQLGSFTTIARLEAKLLYVVDKSPVDEPIAICDLMAENERLKKDTAGLQELSQLFGSSKEVLEVDVEAFRSRCRKFEVLLSSDSFSTLLADLQKKDMLVRRAQAFEEVADMGLGFQFKDVKDYDLNVVEACDKAVEAFDKGVDDFYRVDFPYLDLLAYLAKKELGFA</sequence>
<organism evidence="1">
    <name type="scientific">Tanacetum cinerariifolium</name>
    <name type="common">Dalmatian daisy</name>
    <name type="synonym">Chrysanthemum cinerariifolium</name>
    <dbReference type="NCBI Taxonomy" id="118510"/>
    <lineage>
        <taxon>Eukaryota</taxon>
        <taxon>Viridiplantae</taxon>
        <taxon>Streptophyta</taxon>
        <taxon>Embryophyta</taxon>
        <taxon>Tracheophyta</taxon>
        <taxon>Spermatophyta</taxon>
        <taxon>Magnoliopsida</taxon>
        <taxon>eudicotyledons</taxon>
        <taxon>Gunneridae</taxon>
        <taxon>Pentapetalae</taxon>
        <taxon>asterids</taxon>
        <taxon>campanulids</taxon>
        <taxon>Asterales</taxon>
        <taxon>Asteraceae</taxon>
        <taxon>Asteroideae</taxon>
        <taxon>Anthemideae</taxon>
        <taxon>Anthemidinae</taxon>
        <taxon>Tanacetum</taxon>
    </lineage>
</organism>
<comment type="caution">
    <text evidence="1">The sequence shown here is derived from an EMBL/GenBank/DDBJ whole genome shotgun (WGS) entry which is preliminary data.</text>
</comment>
<dbReference type="AlphaFoldDB" id="A0A6L2MI59"/>
<proteinExistence type="predicted"/>
<protein>
    <submittedName>
        <fullName evidence="1">Uncharacterized protein</fullName>
    </submittedName>
</protein>
<name>A0A6L2MI59_TANCI</name>
<dbReference type="EMBL" id="BKCJ010006632">
    <property type="protein sequence ID" value="GEU73149.1"/>
    <property type="molecule type" value="Genomic_DNA"/>
</dbReference>
<reference evidence="1" key="1">
    <citation type="journal article" date="2019" name="Sci. Rep.">
        <title>Draft genome of Tanacetum cinerariifolium, the natural source of mosquito coil.</title>
        <authorList>
            <person name="Yamashiro T."/>
            <person name="Shiraishi A."/>
            <person name="Satake H."/>
            <person name="Nakayama K."/>
        </authorList>
    </citation>
    <scope>NUCLEOTIDE SEQUENCE</scope>
</reference>
<gene>
    <name evidence="1" type="ORF">Tci_045127</name>
</gene>
<accession>A0A6L2MI59</accession>
<evidence type="ECO:0000313" key="1">
    <source>
        <dbReference type="EMBL" id="GEU73149.1"/>
    </source>
</evidence>